<protein>
    <submittedName>
        <fullName evidence="2">Uncharacterized protein</fullName>
    </submittedName>
</protein>
<gene>
    <name evidence="2" type="ORF">CAOG_009382</name>
</gene>
<sequence>MSARKLKVMLNRAVKQQLPTPHSTTVRTSPAAPSGDLQTASAPAPTGPTTQVEGSSLRGQQRFVVR</sequence>
<name>A0A0D2U3B3_CAPO3</name>
<dbReference type="InParanoid" id="A0A0D2U3B3"/>
<dbReference type="AlphaFoldDB" id="A0A0D2U3B3"/>
<evidence type="ECO:0000256" key="1">
    <source>
        <dbReference type="SAM" id="MobiDB-lite"/>
    </source>
</evidence>
<feature type="compositionally biased region" description="Low complexity" evidence="1">
    <location>
        <begin position="39"/>
        <end position="50"/>
    </location>
</feature>
<evidence type="ECO:0000313" key="2">
    <source>
        <dbReference type="EMBL" id="KJE89671.1"/>
    </source>
</evidence>
<feature type="compositionally biased region" description="Polar residues" evidence="1">
    <location>
        <begin position="17"/>
        <end position="28"/>
    </location>
</feature>
<dbReference type="EMBL" id="KE346360">
    <property type="protein sequence ID" value="KJE89671.1"/>
    <property type="molecule type" value="Genomic_DNA"/>
</dbReference>
<evidence type="ECO:0000313" key="3">
    <source>
        <dbReference type="Proteomes" id="UP000008743"/>
    </source>
</evidence>
<dbReference type="Proteomes" id="UP000008743">
    <property type="component" value="Unassembled WGS sequence"/>
</dbReference>
<organism evidence="2 3">
    <name type="scientific">Capsaspora owczarzaki (strain ATCC 30864)</name>
    <dbReference type="NCBI Taxonomy" id="595528"/>
    <lineage>
        <taxon>Eukaryota</taxon>
        <taxon>Filasterea</taxon>
        <taxon>Capsaspora</taxon>
    </lineage>
</organism>
<reference evidence="3" key="1">
    <citation type="submission" date="2011-02" db="EMBL/GenBank/DDBJ databases">
        <title>The Genome Sequence of Capsaspora owczarzaki ATCC 30864.</title>
        <authorList>
            <person name="Russ C."/>
            <person name="Cuomo C."/>
            <person name="Burger G."/>
            <person name="Gray M.W."/>
            <person name="Holland P.W.H."/>
            <person name="King N."/>
            <person name="Lang F.B.F."/>
            <person name="Roger A.J."/>
            <person name="Ruiz-Trillo I."/>
            <person name="Young S.K."/>
            <person name="Zeng Q."/>
            <person name="Gargeya S."/>
            <person name="Alvarado L."/>
            <person name="Berlin A."/>
            <person name="Chapman S.B."/>
            <person name="Chen Z."/>
            <person name="Freedman E."/>
            <person name="Gellesch M."/>
            <person name="Goldberg J."/>
            <person name="Griggs A."/>
            <person name="Gujja S."/>
            <person name="Heilman E."/>
            <person name="Heiman D."/>
            <person name="Howarth C."/>
            <person name="Mehta T."/>
            <person name="Neiman D."/>
            <person name="Pearson M."/>
            <person name="Roberts A."/>
            <person name="Saif S."/>
            <person name="Shea T."/>
            <person name="Shenoy N."/>
            <person name="Sisk P."/>
            <person name="Stolte C."/>
            <person name="Sykes S."/>
            <person name="White J."/>
            <person name="Yandava C."/>
            <person name="Haas B."/>
            <person name="Nusbaum C."/>
            <person name="Birren B."/>
        </authorList>
    </citation>
    <scope>NUCLEOTIDE SEQUENCE</scope>
    <source>
        <strain evidence="3">ATCC 30864</strain>
    </source>
</reference>
<feature type="region of interest" description="Disordered" evidence="1">
    <location>
        <begin position="13"/>
        <end position="66"/>
    </location>
</feature>
<accession>A0A0D2U3B3</accession>
<proteinExistence type="predicted"/>
<keyword evidence="3" id="KW-1185">Reference proteome</keyword>